<dbReference type="EMBL" id="WQNE01000014">
    <property type="protein sequence ID" value="MVT74922.1"/>
    <property type="molecule type" value="Genomic_DNA"/>
</dbReference>
<keyword evidence="2" id="KW-1185">Reference proteome</keyword>
<organism evidence="1 2">
    <name type="scientific">Bradyrhizobium cajani</name>
    <dbReference type="NCBI Taxonomy" id="1928661"/>
    <lineage>
        <taxon>Bacteria</taxon>
        <taxon>Pseudomonadati</taxon>
        <taxon>Pseudomonadota</taxon>
        <taxon>Alphaproteobacteria</taxon>
        <taxon>Hyphomicrobiales</taxon>
        <taxon>Nitrobacteraceae</taxon>
        <taxon>Bradyrhizobium</taxon>
    </lineage>
</organism>
<accession>A0A844THR0</accession>
<protein>
    <recommendedName>
        <fullName evidence="3">Bll4535 protein</fullName>
    </recommendedName>
</protein>
<sequence>MVNESLAAGASRPFALRMPRRSSAASGFAAYTAPTFGSKSISGNWGTTTMSRTLAVVFSAAVAAISMTGTASAGCYNCYTPPPCQTCYQQQYVAPQYRTVDETVMVSPGSVVAHRTPAQYRTVMVPQTVMVAPPSVQYERIPPQYATRLRVEMVSPGYSYYAPVQMGCASCGY</sequence>
<proteinExistence type="predicted"/>
<dbReference type="OrthoDB" id="7990443at2"/>
<reference evidence="1 2" key="1">
    <citation type="submission" date="2019-12" db="EMBL/GenBank/DDBJ databases">
        <title>Draft genome sequences Bradyrhizobium cajani AMBPC1010, Bradyrhizobium pachyrhizi AMBPC1040 and Bradyrhizobium yuanmingense ALSPC3051, three plant growth promoting strains isolated from nodules of Cajanus cajan L. in Dominican Republic.</title>
        <authorList>
            <person name="Flores-Felix J.D."/>
            <person name="Araujo J."/>
            <person name="Diaz-Alcantara C."/>
            <person name="Gonzalez-Andres F."/>
            <person name="Velazquez E."/>
        </authorList>
    </citation>
    <scope>NUCLEOTIDE SEQUENCE [LARGE SCALE GENOMIC DNA]</scope>
    <source>
        <strain evidence="1 2">1010</strain>
    </source>
</reference>
<evidence type="ECO:0000313" key="1">
    <source>
        <dbReference type="EMBL" id="MVT74922.1"/>
    </source>
</evidence>
<name>A0A844THR0_9BRAD</name>
<comment type="caution">
    <text evidence="1">The sequence shown here is derived from an EMBL/GenBank/DDBJ whole genome shotgun (WGS) entry which is preliminary data.</text>
</comment>
<dbReference type="AlphaFoldDB" id="A0A844THR0"/>
<evidence type="ECO:0008006" key="3">
    <source>
        <dbReference type="Google" id="ProtNLM"/>
    </source>
</evidence>
<evidence type="ECO:0000313" key="2">
    <source>
        <dbReference type="Proteomes" id="UP000449969"/>
    </source>
</evidence>
<gene>
    <name evidence="1" type="ORF">GPL20_18075</name>
</gene>
<dbReference type="Proteomes" id="UP000449969">
    <property type="component" value="Unassembled WGS sequence"/>
</dbReference>